<evidence type="ECO:0000313" key="3">
    <source>
        <dbReference type="Proteomes" id="UP000001070"/>
    </source>
</evidence>
<dbReference type="Proteomes" id="UP000001070">
    <property type="component" value="Unassembled WGS sequence"/>
</dbReference>
<organism evidence="3">
    <name type="scientific">Drosophila grimshawi</name>
    <name type="common">Hawaiian fruit fly</name>
    <name type="synonym">Idiomyia grimshawi</name>
    <dbReference type="NCBI Taxonomy" id="7222"/>
    <lineage>
        <taxon>Eukaryota</taxon>
        <taxon>Metazoa</taxon>
        <taxon>Ecdysozoa</taxon>
        <taxon>Arthropoda</taxon>
        <taxon>Hexapoda</taxon>
        <taxon>Insecta</taxon>
        <taxon>Pterygota</taxon>
        <taxon>Neoptera</taxon>
        <taxon>Endopterygota</taxon>
        <taxon>Diptera</taxon>
        <taxon>Brachycera</taxon>
        <taxon>Muscomorpha</taxon>
        <taxon>Ephydroidea</taxon>
        <taxon>Drosophilidae</taxon>
        <taxon>Drosophila</taxon>
        <taxon>Hawaiian Drosophila</taxon>
    </lineage>
</organism>
<gene>
    <name evidence="2" type="primary">Dgri\GH14061</name>
    <name evidence="2" type="ORF">Dgri_GH14061</name>
</gene>
<dbReference type="AlphaFoldDB" id="B4JY95"/>
<dbReference type="InterPro" id="IPR044822">
    <property type="entry name" value="Myb_DNA-bind_4"/>
</dbReference>
<keyword evidence="3" id="KW-1185">Reference proteome</keyword>
<evidence type="ECO:0000259" key="1">
    <source>
        <dbReference type="Pfam" id="PF13837"/>
    </source>
</evidence>
<dbReference type="HOGENOM" id="CLU_2640690_0_0_1"/>
<sequence length="77" mass="9091">MYKCGISVVSANRKDWTPAEDATFLRIWYSNLVALREGITRKDFHKDLVADFIDQGIDVASSKIQRKMQTFKRRYYK</sequence>
<dbReference type="EMBL" id="CH916377">
    <property type="protein sequence ID" value="EDV90657.1"/>
    <property type="molecule type" value="Genomic_DNA"/>
</dbReference>
<dbReference type="Pfam" id="PF13837">
    <property type="entry name" value="Myb_DNA-bind_4"/>
    <property type="match status" value="1"/>
</dbReference>
<dbReference type="InParanoid" id="B4JY95"/>
<accession>B4JY95</accession>
<proteinExistence type="predicted"/>
<dbReference type="KEGG" id="dgr:6569883"/>
<name>B4JY95_DROGR</name>
<feature type="domain" description="Myb/SANT-like DNA-binding" evidence="1">
    <location>
        <begin position="13"/>
        <end position="76"/>
    </location>
</feature>
<dbReference type="OrthoDB" id="691673at2759"/>
<reference evidence="2 3" key="1">
    <citation type="journal article" date="2007" name="Nature">
        <title>Evolution of genes and genomes on the Drosophila phylogeny.</title>
        <authorList>
            <consortium name="Drosophila 12 Genomes Consortium"/>
            <person name="Clark A.G."/>
            <person name="Eisen M.B."/>
            <person name="Smith D.R."/>
            <person name="Bergman C.M."/>
            <person name="Oliver B."/>
            <person name="Markow T.A."/>
            <person name="Kaufman T.C."/>
            <person name="Kellis M."/>
            <person name="Gelbart W."/>
            <person name="Iyer V.N."/>
            <person name="Pollard D.A."/>
            <person name="Sackton T.B."/>
            <person name="Larracuente A.M."/>
            <person name="Singh N.D."/>
            <person name="Abad J.P."/>
            <person name="Abt D.N."/>
            <person name="Adryan B."/>
            <person name="Aguade M."/>
            <person name="Akashi H."/>
            <person name="Anderson W.W."/>
            <person name="Aquadro C.F."/>
            <person name="Ardell D.H."/>
            <person name="Arguello R."/>
            <person name="Artieri C.G."/>
            <person name="Barbash D.A."/>
            <person name="Barker D."/>
            <person name="Barsanti P."/>
            <person name="Batterham P."/>
            <person name="Batzoglou S."/>
            <person name="Begun D."/>
            <person name="Bhutkar A."/>
            <person name="Blanco E."/>
            <person name="Bosak S.A."/>
            <person name="Bradley R.K."/>
            <person name="Brand A.D."/>
            <person name="Brent M.R."/>
            <person name="Brooks A.N."/>
            <person name="Brown R.H."/>
            <person name="Butlin R.K."/>
            <person name="Caggese C."/>
            <person name="Calvi B.R."/>
            <person name="Bernardo de Carvalho A."/>
            <person name="Caspi A."/>
            <person name="Castrezana S."/>
            <person name="Celniker S.E."/>
            <person name="Chang J.L."/>
            <person name="Chapple C."/>
            <person name="Chatterji S."/>
            <person name="Chinwalla A."/>
            <person name="Civetta A."/>
            <person name="Clifton S.W."/>
            <person name="Comeron J.M."/>
            <person name="Costello J.C."/>
            <person name="Coyne J.A."/>
            <person name="Daub J."/>
            <person name="David R.G."/>
            <person name="Delcher A.L."/>
            <person name="Delehaunty K."/>
            <person name="Do C.B."/>
            <person name="Ebling H."/>
            <person name="Edwards K."/>
            <person name="Eickbush T."/>
            <person name="Evans J.D."/>
            <person name="Filipski A."/>
            <person name="Findeiss S."/>
            <person name="Freyhult E."/>
            <person name="Fulton L."/>
            <person name="Fulton R."/>
            <person name="Garcia A.C."/>
            <person name="Gardiner A."/>
            <person name="Garfield D.A."/>
            <person name="Garvin B.E."/>
            <person name="Gibson G."/>
            <person name="Gilbert D."/>
            <person name="Gnerre S."/>
            <person name="Godfrey J."/>
            <person name="Good R."/>
            <person name="Gotea V."/>
            <person name="Gravely B."/>
            <person name="Greenberg A.J."/>
            <person name="Griffiths-Jones S."/>
            <person name="Gross S."/>
            <person name="Guigo R."/>
            <person name="Gustafson E.A."/>
            <person name="Haerty W."/>
            <person name="Hahn M.W."/>
            <person name="Halligan D.L."/>
            <person name="Halpern A.L."/>
            <person name="Halter G.M."/>
            <person name="Han M.V."/>
            <person name="Heger A."/>
            <person name="Hillier L."/>
            <person name="Hinrichs A.S."/>
            <person name="Holmes I."/>
            <person name="Hoskins R.A."/>
            <person name="Hubisz M.J."/>
            <person name="Hultmark D."/>
            <person name="Huntley M.A."/>
            <person name="Jaffe D.B."/>
            <person name="Jagadeeshan S."/>
            <person name="Jeck W.R."/>
            <person name="Johnson J."/>
            <person name="Jones C.D."/>
            <person name="Jordan W.C."/>
            <person name="Karpen G.H."/>
            <person name="Kataoka E."/>
            <person name="Keightley P.D."/>
            <person name="Kheradpour P."/>
            <person name="Kirkness E.F."/>
            <person name="Koerich L.B."/>
            <person name="Kristiansen K."/>
            <person name="Kudrna D."/>
            <person name="Kulathinal R.J."/>
            <person name="Kumar S."/>
            <person name="Kwok R."/>
            <person name="Lander E."/>
            <person name="Langley C.H."/>
            <person name="Lapoint R."/>
            <person name="Lazzaro B.P."/>
            <person name="Lee S.J."/>
            <person name="Levesque L."/>
            <person name="Li R."/>
            <person name="Lin C.F."/>
            <person name="Lin M.F."/>
            <person name="Lindblad-Toh K."/>
            <person name="Llopart A."/>
            <person name="Long M."/>
            <person name="Low L."/>
            <person name="Lozovsky E."/>
            <person name="Lu J."/>
            <person name="Luo M."/>
            <person name="Machado C.A."/>
            <person name="Makalowski W."/>
            <person name="Marzo M."/>
            <person name="Matsuda M."/>
            <person name="Matzkin L."/>
            <person name="McAllister B."/>
            <person name="McBride C.S."/>
            <person name="McKernan B."/>
            <person name="McKernan K."/>
            <person name="Mendez-Lago M."/>
            <person name="Minx P."/>
            <person name="Mollenhauer M.U."/>
            <person name="Montooth K."/>
            <person name="Mount S.M."/>
            <person name="Mu X."/>
            <person name="Myers E."/>
            <person name="Negre B."/>
            <person name="Newfeld S."/>
            <person name="Nielsen R."/>
            <person name="Noor M.A."/>
            <person name="O'Grady P."/>
            <person name="Pachter L."/>
            <person name="Papaceit M."/>
            <person name="Parisi M.J."/>
            <person name="Parisi M."/>
            <person name="Parts L."/>
            <person name="Pedersen J.S."/>
            <person name="Pesole G."/>
            <person name="Phillippy A.M."/>
            <person name="Ponting C.P."/>
            <person name="Pop M."/>
            <person name="Porcelli D."/>
            <person name="Powell J.R."/>
            <person name="Prohaska S."/>
            <person name="Pruitt K."/>
            <person name="Puig M."/>
            <person name="Quesneville H."/>
            <person name="Ram K.R."/>
            <person name="Rand D."/>
            <person name="Rasmussen M.D."/>
            <person name="Reed L.K."/>
            <person name="Reenan R."/>
            <person name="Reily A."/>
            <person name="Remington K.A."/>
            <person name="Rieger T.T."/>
            <person name="Ritchie M.G."/>
            <person name="Robin C."/>
            <person name="Rogers Y.H."/>
            <person name="Rohde C."/>
            <person name="Rozas J."/>
            <person name="Rubenfield M.J."/>
            <person name="Ruiz A."/>
            <person name="Russo S."/>
            <person name="Salzberg S.L."/>
            <person name="Sanchez-Gracia A."/>
            <person name="Saranga D.J."/>
            <person name="Sato H."/>
            <person name="Schaeffer S.W."/>
            <person name="Schatz M.C."/>
            <person name="Schlenke T."/>
            <person name="Schwartz R."/>
            <person name="Segarra C."/>
            <person name="Singh R.S."/>
            <person name="Sirot L."/>
            <person name="Sirota M."/>
            <person name="Sisneros N.B."/>
            <person name="Smith C.D."/>
            <person name="Smith T.F."/>
            <person name="Spieth J."/>
            <person name="Stage D.E."/>
            <person name="Stark A."/>
            <person name="Stephan W."/>
            <person name="Strausberg R.L."/>
            <person name="Strempel S."/>
            <person name="Sturgill D."/>
            <person name="Sutton G."/>
            <person name="Sutton G.G."/>
            <person name="Tao W."/>
            <person name="Teichmann S."/>
            <person name="Tobari Y.N."/>
            <person name="Tomimura Y."/>
            <person name="Tsolas J.M."/>
            <person name="Valente V.L."/>
            <person name="Venter E."/>
            <person name="Venter J.C."/>
            <person name="Vicario S."/>
            <person name="Vieira F.G."/>
            <person name="Vilella A.J."/>
            <person name="Villasante A."/>
            <person name="Walenz B."/>
            <person name="Wang J."/>
            <person name="Wasserman M."/>
            <person name="Watts T."/>
            <person name="Wilson D."/>
            <person name="Wilson R.K."/>
            <person name="Wing R.A."/>
            <person name="Wolfner M.F."/>
            <person name="Wong A."/>
            <person name="Wong G.K."/>
            <person name="Wu C.I."/>
            <person name="Wu G."/>
            <person name="Yamamoto D."/>
            <person name="Yang H.P."/>
            <person name="Yang S.P."/>
            <person name="Yorke J.A."/>
            <person name="Yoshida K."/>
            <person name="Zdobnov E."/>
            <person name="Zhang P."/>
            <person name="Zhang Y."/>
            <person name="Zimin A.V."/>
            <person name="Baldwin J."/>
            <person name="Abdouelleil A."/>
            <person name="Abdulkadir J."/>
            <person name="Abebe A."/>
            <person name="Abera B."/>
            <person name="Abreu J."/>
            <person name="Acer S.C."/>
            <person name="Aftuck L."/>
            <person name="Alexander A."/>
            <person name="An P."/>
            <person name="Anderson E."/>
            <person name="Anderson S."/>
            <person name="Arachi H."/>
            <person name="Azer M."/>
            <person name="Bachantsang P."/>
            <person name="Barry A."/>
            <person name="Bayul T."/>
            <person name="Berlin A."/>
            <person name="Bessette D."/>
            <person name="Bloom T."/>
            <person name="Blye J."/>
            <person name="Boguslavskiy L."/>
            <person name="Bonnet C."/>
            <person name="Boukhgalter B."/>
            <person name="Bourzgui I."/>
            <person name="Brown A."/>
            <person name="Cahill P."/>
            <person name="Channer S."/>
            <person name="Cheshatsang Y."/>
            <person name="Chuda L."/>
            <person name="Citroen M."/>
            <person name="Collymore A."/>
            <person name="Cooke P."/>
            <person name="Costello M."/>
            <person name="D'Aco K."/>
            <person name="Daza R."/>
            <person name="De Haan G."/>
            <person name="DeGray S."/>
            <person name="DeMaso C."/>
            <person name="Dhargay N."/>
            <person name="Dooley K."/>
            <person name="Dooley E."/>
            <person name="Doricent M."/>
            <person name="Dorje P."/>
            <person name="Dorjee K."/>
            <person name="Dupes A."/>
            <person name="Elong R."/>
            <person name="Falk J."/>
            <person name="Farina A."/>
            <person name="Faro S."/>
            <person name="Ferguson D."/>
            <person name="Fisher S."/>
            <person name="Foley C.D."/>
            <person name="Franke A."/>
            <person name="Friedrich D."/>
            <person name="Gadbois L."/>
            <person name="Gearin G."/>
            <person name="Gearin C.R."/>
            <person name="Giannoukos G."/>
            <person name="Goode T."/>
            <person name="Graham J."/>
            <person name="Grandbois E."/>
            <person name="Grewal S."/>
            <person name="Gyaltsen K."/>
            <person name="Hafez N."/>
            <person name="Hagos B."/>
            <person name="Hall J."/>
            <person name="Henson C."/>
            <person name="Hollinger A."/>
            <person name="Honan T."/>
            <person name="Huard M.D."/>
            <person name="Hughes L."/>
            <person name="Hurhula B."/>
            <person name="Husby M.E."/>
            <person name="Kamat A."/>
            <person name="Kanga B."/>
            <person name="Kashin S."/>
            <person name="Khazanovich D."/>
            <person name="Kisner P."/>
            <person name="Lance K."/>
            <person name="Lara M."/>
            <person name="Lee W."/>
            <person name="Lennon N."/>
            <person name="Letendre F."/>
            <person name="LeVine R."/>
            <person name="Lipovsky A."/>
            <person name="Liu X."/>
            <person name="Liu J."/>
            <person name="Liu S."/>
            <person name="Lokyitsang T."/>
            <person name="Lokyitsang Y."/>
            <person name="Lubonja R."/>
            <person name="Lui A."/>
            <person name="MacDonald P."/>
            <person name="Magnisalis V."/>
            <person name="Maru K."/>
            <person name="Matthews C."/>
            <person name="McCusker W."/>
            <person name="McDonough S."/>
            <person name="Mehta T."/>
            <person name="Meldrim J."/>
            <person name="Meneus L."/>
            <person name="Mihai O."/>
            <person name="Mihalev A."/>
            <person name="Mihova T."/>
            <person name="Mittelman R."/>
            <person name="Mlenga V."/>
            <person name="Montmayeur A."/>
            <person name="Mulrain L."/>
            <person name="Navidi A."/>
            <person name="Naylor J."/>
            <person name="Negash T."/>
            <person name="Nguyen T."/>
            <person name="Nguyen N."/>
            <person name="Nicol R."/>
            <person name="Norbu C."/>
            <person name="Norbu N."/>
            <person name="Novod N."/>
            <person name="O'Neill B."/>
            <person name="Osman S."/>
            <person name="Markiewicz E."/>
            <person name="Oyono O.L."/>
            <person name="Patti C."/>
            <person name="Phunkhang P."/>
            <person name="Pierre F."/>
            <person name="Priest M."/>
            <person name="Raghuraman S."/>
            <person name="Rege F."/>
            <person name="Reyes R."/>
            <person name="Rise C."/>
            <person name="Rogov P."/>
            <person name="Ross K."/>
            <person name="Ryan E."/>
            <person name="Settipalli S."/>
            <person name="Shea T."/>
            <person name="Sherpa N."/>
            <person name="Shi L."/>
            <person name="Shih D."/>
            <person name="Sparrow T."/>
            <person name="Spaulding J."/>
            <person name="Stalker J."/>
            <person name="Stange-Thomann N."/>
            <person name="Stavropoulos S."/>
            <person name="Stone C."/>
            <person name="Strader C."/>
            <person name="Tesfaye S."/>
            <person name="Thomson T."/>
            <person name="Thoulutsang Y."/>
            <person name="Thoulutsang D."/>
            <person name="Topham K."/>
            <person name="Topping I."/>
            <person name="Tsamla T."/>
            <person name="Vassiliev H."/>
            <person name="Vo A."/>
            <person name="Wangchuk T."/>
            <person name="Wangdi T."/>
            <person name="Weiand M."/>
            <person name="Wilkinson J."/>
            <person name="Wilson A."/>
            <person name="Yadav S."/>
            <person name="Young G."/>
            <person name="Yu Q."/>
            <person name="Zembek L."/>
            <person name="Zhong D."/>
            <person name="Zimmer A."/>
            <person name="Zwirko Z."/>
            <person name="Jaffe D.B."/>
            <person name="Alvarez P."/>
            <person name="Brockman W."/>
            <person name="Butler J."/>
            <person name="Chin C."/>
            <person name="Gnerre S."/>
            <person name="Grabherr M."/>
            <person name="Kleber M."/>
            <person name="Mauceli E."/>
            <person name="MacCallum I."/>
        </authorList>
    </citation>
    <scope>NUCLEOTIDE SEQUENCE [LARGE SCALE GENOMIC DNA]</scope>
    <source>
        <strain evidence="3">Tucson 15287-2541.00</strain>
    </source>
</reference>
<evidence type="ECO:0000313" key="2">
    <source>
        <dbReference type="EMBL" id="EDV90657.1"/>
    </source>
</evidence>
<protein>
    <submittedName>
        <fullName evidence="2">GH14061</fullName>
    </submittedName>
</protein>